<sequence length="977" mass="111881">MTSRRENQRTDTSWTSSLVDVMEQTLRLEDRLHILESESPQARPRRLLSTKSVITTSSSYAERQQAAVGCWSPFREIGTGSIGKVFEQAGTLWAFKVLLINRSDKLWNNYIMNLRIQDSFDRIALDTGSLEIPRAAWFANKDSEFWPENLHLFPDDPTFPRRPREILCMERIFPLPQSVRDALIGLFCNPNHAAAAKSAPANKDCIVRVFLGRKRFGTSLPGGKLQLDADEYATSMANALAILHWHTRIDAMDVEFVLGSTPLDLNSVRRALPLQDIARLRPGTSTFERATNTTPNFKKRVVSLWILDFDACGPITMNAAGVNQAVRAFIENDPYYPRPYSNDPYSESLWQIFSQRYIETGKKVVSASLQSLPQQFIHGLQPQPKGQAQIQKEDHLRRIINNLNNHHVHGLLKTPLDTIKEESGVVGARHVAHHRQALPQWETGARKKKPDVVAEGLVEELAGAVVKDSIKYQEDWHSEYETICEDELYRYSRHRWLFNEQDELSKRYVRFNLQRLIDVALNVCIGARHCTRVLKCSEGLRNNAFILTMDNGAEVFAKIPNPNAGPSRFTTASEVATHELLRDVFKVPVPRILAWSSDAANNPVEAEYIVSEKASGIRLGSVWNQWPREAKLKVITQIVDMENTLAAVSFPTHGCIYFKDDLRALTGKAEDINIDSSNAESLSRFSVGPLTSAELWEETRREMQLERGPWLDPREYTQALGRNEIAWIQSHGQPRMNYYRSTEHYELPSEGLALLTQYMNVAPYLIPPTTNEAATSKVLWHPDLHLDNVFVDPDTCEIVSIVDWQSSCVAPLFYQSEVPRMFRHPGPVREGWVVPERPADFDTLSEEEQKKVDDNLESETIHKYYEAQVYKRAPRHWAVLQQSSTQTLRRPVWLVSKMWENKDVFFLRQSLISLANQWNEIFPSDGPPCPIEFTNQELELHSKEEENIDGIGHMLALFRDQGVLPRTLERSRWQFRY</sequence>
<accession>A0ACC3B973</accession>
<reference evidence="1 2" key="1">
    <citation type="journal article" date="2023" name="ACS Omega">
        <title>Identification of the Neoaspergillic Acid Biosynthesis Gene Cluster by Establishing an In Vitro CRISPR-Ribonucleoprotein Genetic System in Aspergillus melleus.</title>
        <authorList>
            <person name="Yuan B."/>
            <person name="Grau M.F."/>
            <person name="Murata R.M."/>
            <person name="Torok T."/>
            <person name="Venkateswaran K."/>
            <person name="Stajich J.E."/>
            <person name="Wang C.C.C."/>
        </authorList>
    </citation>
    <scope>NUCLEOTIDE SEQUENCE [LARGE SCALE GENOMIC DNA]</scope>
    <source>
        <strain evidence="1 2">IMV 1140</strain>
    </source>
</reference>
<evidence type="ECO:0000313" key="1">
    <source>
        <dbReference type="EMBL" id="KAK1146891.1"/>
    </source>
</evidence>
<organism evidence="1 2">
    <name type="scientific">Aspergillus melleus</name>
    <dbReference type="NCBI Taxonomy" id="138277"/>
    <lineage>
        <taxon>Eukaryota</taxon>
        <taxon>Fungi</taxon>
        <taxon>Dikarya</taxon>
        <taxon>Ascomycota</taxon>
        <taxon>Pezizomycotina</taxon>
        <taxon>Eurotiomycetes</taxon>
        <taxon>Eurotiomycetidae</taxon>
        <taxon>Eurotiales</taxon>
        <taxon>Aspergillaceae</taxon>
        <taxon>Aspergillus</taxon>
        <taxon>Aspergillus subgen. Circumdati</taxon>
    </lineage>
</organism>
<dbReference type="Proteomes" id="UP001177260">
    <property type="component" value="Unassembled WGS sequence"/>
</dbReference>
<evidence type="ECO:0000313" key="2">
    <source>
        <dbReference type="Proteomes" id="UP001177260"/>
    </source>
</evidence>
<gene>
    <name evidence="1" type="ORF">N8T08_002217</name>
</gene>
<name>A0ACC3B973_9EURO</name>
<keyword evidence="2" id="KW-1185">Reference proteome</keyword>
<proteinExistence type="predicted"/>
<dbReference type="EMBL" id="JAOPJF010000014">
    <property type="protein sequence ID" value="KAK1146891.1"/>
    <property type="molecule type" value="Genomic_DNA"/>
</dbReference>
<protein>
    <submittedName>
        <fullName evidence="1">Uncharacterized protein</fullName>
    </submittedName>
</protein>
<comment type="caution">
    <text evidence="1">The sequence shown here is derived from an EMBL/GenBank/DDBJ whole genome shotgun (WGS) entry which is preliminary data.</text>
</comment>